<evidence type="ECO:0000256" key="2">
    <source>
        <dbReference type="ARBA" id="ARBA00022448"/>
    </source>
</evidence>
<evidence type="ECO:0000259" key="12">
    <source>
        <dbReference type="Pfam" id="PF00999"/>
    </source>
</evidence>
<keyword evidence="2" id="KW-0813">Transport</keyword>
<dbReference type="GO" id="GO:0012505">
    <property type="term" value="C:endomembrane system"/>
    <property type="evidence" value="ECO:0007669"/>
    <property type="project" value="TreeGrafter"/>
</dbReference>
<keyword evidence="8 11" id="KW-0472">Membrane</keyword>
<feature type="transmembrane region" description="Helical" evidence="11">
    <location>
        <begin position="107"/>
        <end position="124"/>
    </location>
</feature>
<evidence type="ECO:0000256" key="7">
    <source>
        <dbReference type="ARBA" id="ARBA00023065"/>
    </source>
</evidence>
<keyword evidence="3" id="KW-0633">Potassium transport</keyword>
<name>A0AAD4W2V9_PRUDU</name>
<feature type="domain" description="Cation/H(+) antiporter central" evidence="13">
    <location>
        <begin position="489"/>
        <end position="631"/>
    </location>
</feature>
<evidence type="ECO:0000256" key="1">
    <source>
        <dbReference type="ARBA" id="ARBA00004141"/>
    </source>
</evidence>
<dbReference type="PANTHER" id="PTHR32468:SF74">
    <property type="entry name" value="CATION_H(+) ANTIPORTER 21-RELATED"/>
    <property type="match status" value="1"/>
</dbReference>
<dbReference type="Pfam" id="PF23256">
    <property type="entry name" value="CHX17_2nd"/>
    <property type="match status" value="1"/>
</dbReference>
<gene>
    <name evidence="14" type="ORF">L3X38_026049</name>
</gene>
<feature type="transmembrane region" description="Helical" evidence="11">
    <location>
        <begin position="71"/>
        <end position="87"/>
    </location>
</feature>
<feature type="transmembrane region" description="Helical" evidence="11">
    <location>
        <begin position="413"/>
        <end position="435"/>
    </location>
</feature>
<evidence type="ECO:0000256" key="8">
    <source>
        <dbReference type="ARBA" id="ARBA00023136"/>
    </source>
</evidence>
<comment type="caution">
    <text evidence="14">The sequence shown here is derived from an EMBL/GenBank/DDBJ whole genome shotgun (WGS) entry which is preliminary data.</text>
</comment>
<evidence type="ECO:0000256" key="10">
    <source>
        <dbReference type="SAM" id="MobiDB-lite"/>
    </source>
</evidence>
<keyword evidence="6 11" id="KW-1133">Transmembrane helix</keyword>
<evidence type="ECO:0000256" key="4">
    <source>
        <dbReference type="ARBA" id="ARBA00022692"/>
    </source>
</evidence>
<feature type="transmembrane region" description="Helical" evidence="11">
    <location>
        <begin position="174"/>
        <end position="192"/>
    </location>
</feature>
<dbReference type="InterPro" id="IPR006153">
    <property type="entry name" value="Cation/H_exchanger_TM"/>
</dbReference>
<organism evidence="14 15">
    <name type="scientific">Prunus dulcis</name>
    <name type="common">Almond</name>
    <name type="synonym">Amygdalus dulcis</name>
    <dbReference type="NCBI Taxonomy" id="3755"/>
    <lineage>
        <taxon>Eukaryota</taxon>
        <taxon>Viridiplantae</taxon>
        <taxon>Streptophyta</taxon>
        <taxon>Embryophyta</taxon>
        <taxon>Tracheophyta</taxon>
        <taxon>Spermatophyta</taxon>
        <taxon>Magnoliopsida</taxon>
        <taxon>eudicotyledons</taxon>
        <taxon>Gunneridae</taxon>
        <taxon>Pentapetalae</taxon>
        <taxon>rosids</taxon>
        <taxon>fabids</taxon>
        <taxon>Rosales</taxon>
        <taxon>Rosaceae</taxon>
        <taxon>Amygdaloideae</taxon>
        <taxon>Amygdaleae</taxon>
        <taxon>Prunus</taxon>
    </lineage>
</organism>
<evidence type="ECO:0000256" key="11">
    <source>
        <dbReference type="SAM" id="Phobius"/>
    </source>
</evidence>
<feature type="region of interest" description="Disordered" evidence="10">
    <location>
        <begin position="687"/>
        <end position="707"/>
    </location>
</feature>
<dbReference type="GO" id="GO:0016020">
    <property type="term" value="C:membrane"/>
    <property type="evidence" value="ECO:0007669"/>
    <property type="project" value="UniProtKB-SubCell"/>
</dbReference>
<comment type="subcellular location">
    <subcellularLocation>
        <location evidence="1">Membrane</location>
        <topology evidence="1">Multi-pass membrane protein</topology>
    </subcellularLocation>
</comment>
<dbReference type="InterPro" id="IPR057291">
    <property type="entry name" value="CHX17_2nd"/>
</dbReference>
<dbReference type="InterPro" id="IPR050794">
    <property type="entry name" value="CPA2_transporter"/>
</dbReference>
<evidence type="ECO:0000256" key="6">
    <source>
        <dbReference type="ARBA" id="ARBA00022989"/>
    </source>
</evidence>
<evidence type="ECO:0000256" key="9">
    <source>
        <dbReference type="ARBA" id="ARBA00038341"/>
    </source>
</evidence>
<comment type="similarity">
    <text evidence="9">Belongs to the monovalent cation:proton antiporter 2 (CPA2) transporter (TC 2.A.37) family. CHX (TC 2.A.37.4) subfamily.</text>
</comment>
<dbReference type="GO" id="GO:0006885">
    <property type="term" value="P:regulation of pH"/>
    <property type="evidence" value="ECO:0007669"/>
    <property type="project" value="TreeGrafter"/>
</dbReference>
<dbReference type="Proteomes" id="UP001054821">
    <property type="component" value="Chromosome 4"/>
</dbReference>
<proteinExistence type="inferred from homology"/>
<evidence type="ECO:0000256" key="3">
    <source>
        <dbReference type="ARBA" id="ARBA00022538"/>
    </source>
</evidence>
<accession>A0AAD4W2V9</accession>
<dbReference type="GO" id="GO:0015297">
    <property type="term" value="F:antiporter activity"/>
    <property type="evidence" value="ECO:0007669"/>
    <property type="project" value="InterPro"/>
</dbReference>
<keyword evidence="4 11" id="KW-0812">Transmembrane</keyword>
<evidence type="ECO:0000313" key="14">
    <source>
        <dbReference type="EMBL" id="KAI5335915.1"/>
    </source>
</evidence>
<dbReference type="PANTHER" id="PTHR32468">
    <property type="entry name" value="CATION/H + ANTIPORTER"/>
    <property type="match status" value="1"/>
</dbReference>
<feature type="transmembrane region" description="Helical" evidence="11">
    <location>
        <begin position="351"/>
        <end position="376"/>
    </location>
</feature>
<keyword evidence="15" id="KW-1185">Reference proteome</keyword>
<dbReference type="EMBL" id="JAJFAZ020000004">
    <property type="protein sequence ID" value="KAI5335915.1"/>
    <property type="molecule type" value="Genomic_DNA"/>
</dbReference>
<feature type="transmembrane region" description="Helical" evidence="11">
    <location>
        <begin position="136"/>
        <end position="154"/>
    </location>
</feature>
<dbReference type="AlphaFoldDB" id="A0AAD4W2V9"/>
<evidence type="ECO:0000256" key="5">
    <source>
        <dbReference type="ARBA" id="ARBA00022958"/>
    </source>
</evidence>
<dbReference type="GO" id="GO:0006813">
    <property type="term" value="P:potassium ion transport"/>
    <property type="evidence" value="ECO:0007669"/>
    <property type="project" value="UniProtKB-KW"/>
</dbReference>
<evidence type="ECO:0008006" key="16">
    <source>
        <dbReference type="Google" id="ProtNLM"/>
    </source>
</evidence>
<dbReference type="Gene3D" id="1.20.1530.20">
    <property type="match status" value="1"/>
</dbReference>
<feature type="domain" description="Cation/H+ exchanger transmembrane" evidence="12">
    <location>
        <begin position="52"/>
        <end position="431"/>
    </location>
</feature>
<feature type="transmembrane region" description="Helical" evidence="11">
    <location>
        <begin position="37"/>
        <end position="59"/>
    </location>
</feature>
<sequence>MADALRDNGGVVEADVTRVCYNKTITHVTGVWKAENAVLSTLPLFFTQLGLIMFICHLLKLLLAPLHQPRIVAYIIGGIILGPSYIQKTQFSRKYLFPVKSTLTIETMANLGLIYYMFLQGLEVDFKPILQARKKVWSIATAGILVPLPLGYLLHKTLTPNSRPLKATTYGPLFWGITLTTTNFAELARVLANAKLLHSDVGRTALSVSVINDLMSSVLLVITVATISDGKLYTVLSTFTLIIFCVYGLRPALLWMVRNTSFFEEKYDMDSQICFIMAGVLLFGFISDAFGSHSILGAFMLGAILPKGELKTAITEKVEGFVSKILLPLFFLILGMRTHVGVVFRSTSLPIVMSIVALAFLAKFVVTFVAAIINKMSVRDSLAFGLVMNTKGLLAIIILNSGRDLHVLDHNTFSVMMLAILIMTAAVGPILALIYKSNVPSKQHKHRSIRSIQPNSEFRILPCFHSTSNVSSVINLLEISNPTKQSPMFVFAVHLVELSGHASAMLIVHDTCSNIRKTSKITAKNQKHSSPSDQIVAAFEKLETESEESSLFVEALTVVSSYASMHEDICNLADDKSADLIIIPFHKQSTIDGGMDNGNPSFRGINQNLLENASCSVAIFVDRGLTDSSNIKNEDGYGCCRCAMLFISGSDDREALAYACRMASNPNPKPNIRLTVVRFIVSKDAAVHSDLPPNNPNNNDHDHDEDEEKNILEVIEENEKEKQLDDQYIESFVLNTRNQPSIKLIHEVLNNGEETLKLISSMGSDYNLYIVGRGQTGSSPLTFGLSEWGDCPELGPLGDALASSNIVASASILIVHQGRAVGKSLFS</sequence>
<keyword evidence="7" id="KW-0406">Ion transport</keyword>
<keyword evidence="5" id="KW-0630">Potassium</keyword>
<protein>
    <recommendedName>
        <fullName evidence="16">Cation/H+ exchanger domain-containing protein</fullName>
    </recommendedName>
</protein>
<dbReference type="Pfam" id="PF00999">
    <property type="entry name" value="Na_H_Exchanger"/>
    <property type="match status" value="1"/>
</dbReference>
<feature type="transmembrane region" description="Helical" evidence="11">
    <location>
        <begin position="325"/>
        <end position="344"/>
    </location>
</feature>
<feature type="transmembrane region" description="Helical" evidence="11">
    <location>
        <begin position="382"/>
        <end position="401"/>
    </location>
</feature>
<dbReference type="InterPro" id="IPR038770">
    <property type="entry name" value="Na+/solute_symporter_sf"/>
</dbReference>
<feature type="transmembrane region" description="Helical" evidence="11">
    <location>
        <begin position="274"/>
        <end position="305"/>
    </location>
</feature>
<reference evidence="14 15" key="1">
    <citation type="journal article" date="2022" name="G3 (Bethesda)">
        <title>Whole-genome sequence and methylome profiling of the almond [Prunus dulcis (Mill.) D.A. Webb] cultivar 'Nonpareil'.</title>
        <authorList>
            <person name="D'Amico-Willman K.M."/>
            <person name="Ouma W.Z."/>
            <person name="Meulia T."/>
            <person name="Sideli G.M."/>
            <person name="Gradziel T.M."/>
            <person name="Fresnedo-Ramirez J."/>
        </authorList>
    </citation>
    <scope>NUCLEOTIDE SEQUENCE [LARGE SCALE GENOMIC DNA]</scope>
    <source>
        <strain evidence="14">Clone GOH B32 T37-40</strain>
    </source>
</reference>
<feature type="transmembrane region" description="Helical" evidence="11">
    <location>
        <begin position="233"/>
        <end position="253"/>
    </location>
</feature>
<dbReference type="GO" id="GO:1902600">
    <property type="term" value="P:proton transmembrane transport"/>
    <property type="evidence" value="ECO:0007669"/>
    <property type="project" value="InterPro"/>
</dbReference>
<evidence type="ECO:0000259" key="13">
    <source>
        <dbReference type="Pfam" id="PF23256"/>
    </source>
</evidence>
<evidence type="ECO:0000313" key="15">
    <source>
        <dbReference type="Proteomes" id="UP001054821"/>
    </source>
</evidence>
<feature type="transmembrane region" description="Helical" evidence="11">
    <location>
        <begin position="204"/>
        <end position="227"/>
    </location>
</feature>